<comment type="subcellular location">
    <subcellularLocation>
        <location evidence="1">Periplasm</location>
    </subcellularLocation>
</comment>
<evidence type="ECO:0000313" key="10">
    <source>
        <dbReference type="Proteomes" id="UP001589865"/>
    </source>
</evidence>
<evidence type="ECO:0000256" key="1">
    <source>
        <dbReference type="ARBA" id="ARBA00004418"/>
    </source>
</evidence>
<dbReference type="Proteomes" id="UP001589865">
    <property type="component" value="Unassembled WGS sequence"/>
</dbReference>
<keyword evidence="4 8" id="KW-0732">Signal</keyword>
<sequence length="425" mass="47642">MRLLARVLALVLLLTTAARAQDLMIWHDKGDDGVRMIERMADVFQRENPGVRIRSLSFPTEQWFSRSIAALNTNTGPDILFNDNTRIITVQTATRRLMVMDEVIAAIPEADRRFITEGDLAASRLDGRAIMVPFQRVVAGWGIRRSWLERLHEPVPTSWADTIRVARRFVAEDPDGNGRADTFGIAMQAGNASSMLGAGVDLFVLGSGAPHPLMNENAEIVVDQPEVARPTIEYLRMFTEYRVVSPETVNHSFTDMYQIIEGGRAGMFRVLNLNVAKWDVEGPRGDYQVLPWPSFGNQPGAFVVGSVRGMAIPTASRNREAAARFVRFIVSREAQQFSLEHMGGVIRDDLDTSGVTPSMRPFLAPDLRLQTDDFLSARYPWYAQLREAYYRELIGAVSRPPADWDAFMRDTAVKMRAEVARLRAG</sequence>
<dbReference type="SUPFAM" id="SSF53850">
    <property type="entry name" value="Periplasmic binding protein-like II"/>
    <property type="match status" value="1"/>
</dbReference>
<gene>
    <name evidence="9" type="ORF">ACFFGY_01600</name>
</gene>
<name>A0ABV6JMI8_9PROT</name>
<protein>
    <submittedName>
        <fullName evidence="9">ABC transporter substrate-binding protein</fullName>
    </submittedName>
</protein>
<proteinExistence type="inferred from homology"/>
<evidence type="ECO:0000256" key="3">
    <source>
        <dbReference type="ARBA" id="ARBA00022475"/>
    </source>
</evidence>
<feature type="chain" id="PRO_5047499102" evidence="8">
    <location>
        <begin position="21"/>
        <end position="425"/>
    </location>
</feature>
<keyword evidence="7" id="KW-0449">Lipoprotein</keyword>
<comment type="caution">
    <text evidence="9">The sequence shown here is derived from an EMBL/GenBank/DDBJ whole genome shotgun (WGS) entry which is preliminary data.</text>
</comment>
<comment type="similarity">
    <text evidence="2">Belongs to the bacterial solute-binding protein 1 family.</text>
</comment>
<dbReference type="EMBL" id="JBHLUN010000001">
    <property type="protein sequence ID" value="MFC0406924.1"/>
    <property type="molecule type" value="Genomic_DNA"/>
</dbReference>
<dbReference type="InterPro" id="IPR050490">
    <property type="entry name" value="Bact_solute-bd_prot1"/>
</dbReference>
<accession>A0ABV6JMI8</accession>
<evidence type="ECO:0000256" key="7">
    <source>
        <dbReference type="ARBA" id="ARBA00023288"/>
    </source>
</evidence>
<organism evidence="9 10">
    <name type="scientific">Roseomonas elaeocarpi</name>
    <dbReference type="NCBI Taxonomy" id="907779"/>
    <lineage>
        <taxon>Bacteria</taxon>
        <taxon>Pseudomonadati</taxon>
        <taxon>Pseudomonadota</taxon>
        <taxon>Alphaproteobacteria</taxon>
        <taxon>Acetobacterales</taxon>
        <taxon>Roseomonadaceae</taxon>
        <taxon>Roseomonas</taxon>
    </lineage>
</organism>
<dbReference type="RefSeq" id="WP_377042613.1">
    <property type="nucleotide sequence ID" value="NZ_JBHLUN010000001.1"/>
</dbReference>
<keyword evidence="10" id="KW-1185">Reference proteome</keyword>
<evidence type="ECO:0000256" key="2">
    <source>
        <dbReference type="ARBA" id="ARBA00008520"/>
    </source>
</evidence>
<evidence type="ECO:0000256" key="6">
    <source>
        <dbReference type="ARBA" id="ARBA00023139"/>
    </source>
</evidence>
<dbReference type="PANTHER" id="PTHR43649:SF33">
    <property type="entry name" value="POLYGALACTURONAN_RHAMNOGALACTURONAN-BINDING PROTEIN YTCQ"/>
    <property type="match status" value="1"/>
</dbReference>
<keyword evidence="3" id="KW-1003">Cell membrane</keyword>
<keyword evidence="6" id="KW-0564">Palmitate</keyword>
<evidence type="ECO:0000256" key="4">
    <source>
        <dbReference type="ARBA" id="ARBA00022729"/>
    </source>
</evidence>
<evidence type="ECO:0000256" key="5">
    <source>
        <dbReference type="ARBA" id="ARBA00023136"/>
    </source>
</evidence>
<dbReference type="PANTHER" id="PTHR43649">
    <property type="entry name" value="ARABINOSE-BINDING PROTEIN-RELATED"/>
    <property type="match status" value="1"/>
</dbReference>
<reference evidence="9 10" key="1">
    <citation type="submission" date="2024-09" db="EMBL/GenBank/DDBJ databases">
        <authorList>
            <person name="Sun Q."/>
            <person name="Mori K."/>
        </authorList>
    </citation>
    <scope>NUCLEOTIDE SEQUENCE [LARGE SCALE GENOMIC DNA]</scope>
    <source>
        <strain evidence="9 10">TBRC 5777</strain>
    </source>
</reference>
<evidence type="ECO:0000256" key="8">
    <source>
        <dbReference type="SAM" id="SignalP"/>
    </source>
</evidence>
<feature type="signal peptide" evidence="8">
    <location>
        <begin position="1"/>
        <end position="20"/>
    </location>
</feature>
<evidence type="ECO:0000313" key="9">
    <source>
        <dbReference type="EMBL" id="MFC0406924.1"/>
    </source>
</evidence>
<keyword evidence="5" id="KW-0472">Membrane</keyword>
<dbReference type="InterPro" id="IPR006059">
    <property type="entry name" value="SBP"/>
</dbReference>
<dbReference type="Gene3D" id="3.40.190.10">
    <property type="entry name" value="Periplasmic binding protein-like II"/>
    <property type="match status" value="1"/>
</dbReference>
<dbReference type="Pfam" id="PF01547">
    <property type="entry name" value="SBP_bac_1"/>
    <property type="match status" value="1"/>
</dbReference>